<dbReference type="InterPro" id="IPR036866">
    <property type="entry name" value="RibonucZ/Hydroxyglut_hydro"/>
</dbReference>
<protein>
    <submittedName>
        <fullName evidence="2">Phosphoribosyl 1,2-cyclic phosphodiesterase</fullName>
    </submittedName>
</protein>
<dbReference type="OrthoDB" id="9781189at2"/>
<reference evidence="2 3" key="1">
    <citation type="submission" date="2018-04" db="EMBL/GenBank/DDBJ databases">
        <title>Genomic Encyclopedia of Archaeal and Bacterial Type Strains, Phase II (KMG-II): from individual species to whole genera.</title>
        <authorList>
            <person name="Goeker M."/>
        </authorList>
    </citation>
    <scope>NUCLEOTIDE SEQUENCE [LARGE SCALE GENOMIC DNA]</scope>
    <source>
        <strain evidence="2 3">DSM 28823</strain>
    </source>
</reference>
<sequence>MSKLEVCALASGSNGNCYYIGNDKEALLVDAGLSARQLQLRFLEKQIDERKIKAILITHEHADHARGSRVLSKRLQIPVYITKKTFLALSKANRPADVRWFEPNEPFVLGKFEVFPFAKQHDAADACSFRVAYAGKHVGVMTDIGEACALVQQHFAQCHAVFLESNYDDEMLQNGPYPYYLKERVASSQGHLSNRQAFALAEQCGGDQLHTIFLSHLSGENNTPELADAVFDPLRARFRVELTSRSQPTAFFEV</sequence>
<evidence type="ECO:0000313" key="3">
    <source>
        <dbReference type="Proteomes" id="UP000243525"/>
    </source>
</evidence>
<dbReference type="AlphaFoldDB" id="A0A2T5BXY0"/>
<dbReference type="InterPro" id="IPR052533">
    <property type="entry name" value="WalJ/YycJ-like"/>
</dbReference>
<dbReference type="RefSeq" id="WP_107823659.1">
    <property type="nucleotide sequence ID" value="NZ_OY782574.1"/>
</dbReference>
<dbReference type="Gene3D" id="3.60.15.10">
    <property type="entry name" value="Ribonuclease Z/Hydroxyacylglutathione hydrolase-like"/>
    <property type="match status" value="1"/>
</dbReference>
<dbReference type="SMART" id="SM00849">
    <property type="entry name" value="Lactamase_B"/>
    <property type="match status" value="1"/>
</dbReference>
<dbReference type="InterPro" id="IPR001279">
    <property type="entry name" value="Metallo-B-lactamas"/>
</dbReference>
<dbReference type="Proteomes" id="UP000243525">
    <property type="component" value="Unassembled WGS sequence"/>
</dbReference>
<gene>
    <name evidence="2" type="ORF">C8N47_12445</name>
</gene>
<dbReference type="SUPFAM" id="SSF56281">
    <property type="entry name" value="Metallo-hydrolase/oxidoreductase"/>
    <property type="match status" value="1"/>
</dbReference>
<dbReference type="PANTHER" id="PTHR47619:SF1">
    <property type="entry name" value="EXODEOXYRIBONUCLEASE WALJ"/>
    <property type="match status" value="1"/>
</dbReference>
<proteinExistence type="predicted"/>
<evidence type="ECO:0000259" key="1">
    <source>
        <dbReference type="SMART" id="SM00849"/>
    </source>
</evidence>
<comment type="caution">
    <text evidence="2">The sequence shown here is derived from an EMBL/GenBank/DDBJ whole genome shotgun (WGS) entry which is preliminary data.</text>
</comment>
<name>A0A2T5BXY0_9BACT</name>
<dbReference type="Pfam" id="PF12706">
    <property type="entry name" value="Lactamase_B_2"/>
    <property type="match status" value="1"/>
</dbReference>
<dbReference type="EMBL" id="QAAD01000024">
    <property type="protein sequence ID" value="PTN05982.1"/>
    <property type="molecule type" value="Genomic_DNA"/>
</dbReference>
<dbReference type="PANTHER" id="PTHR47619">
    <property type="entry name" value="METALLO-HYDROLASE YYCJ-RELATED"/>
    <property type="match status" value="1"/>
</dbReference>
<keyword evidence="3" id="KW-1185">Reference proteome</keyword>
<accession>A0A2T5BXY0</accession>
<evidence type="ECO:0000313" key="2">
    <source>
        <dbReference type="EMBL" id="PTN05982.1"/>
    </source>
</evidence>
<organism evidence="2 3">
    <name type="scientific">Mangrovibacterium marinum</name>
    <dbReference type="NCBI Taxonomy" id="1639118"/>
    <lineage>
        <taxon>Bacteria</taxon>
        <taxon>Pseudomonadati</taxon>
        <taxon>Bacteroidota</taxon>
        <taxon>Bacteroidia</taxon>
        <taxon>Marinilabiliales</taxon>
        <taxon>Prolixibacteraceae</taxon>
        <taxon>Mangrovibacterium</taxon>
    </lineage>
</organism>
<feature type="domain" description="Metallo-beta-lactamase" evidence="1">
    <location>
        <begin position="14"/>
        <end position="191"/>
    </location>
</feature>